<dbReference type="EMBL" id="LEKT01000074">
    <property type="protein sequence ID" value="KMO85314.1"/>
    <property type="molecule type" value="Genomic_DNA"/>
</dbReference>
<evidence type="ECO:0000313" key="3">
    <source>
        <dbReference type="Proteomes" id="UP000036503"/>
    </source>
</evidence>
<reference evidence="2 3" key="1">
    <citation type="submission" date="2015-06" db="EMBL/GenBank/DDBJ databases">
        <title>Draft genome sequence of beer spoilage bacterium Megasphaera cerevisiae type strain 20462.</title>
        <authorList>
            <person name="Kutumbaka K."/>
            <person name="Pasmowitz J."/>
            <person name="Mategko J."/>
            <person name="Reyes D."/>
            <person name="Friedrich A."/>
            <person name="Han S."/>
            <person name="Martens-Habbena W."/>
            <person name="Neal-McKinney J."/>
            <person name="Janagama H.K."/>
            <person name="Nadala C."/>
            <person name="Samadpour M."/>
        </authorList>
    </citation>
    <scope>NUCLEOTIDE SEQUENCE [LARGE SCALE GENOMIC DNA]</scope>
    <source>
        <strain evidence="2 3">DSM 20462</strain>
    </source>
</reference>
<sequence length="171" mass="20127">MNVEQEKEITRLEKQRQDLSQTLSKKVQNRINEFAAQGLLEFEHYFQIKGFTITKDHFSVTANNALSSATIAHEATNKRFLGTYLPFYLLLEFPEKSLNYTIYVSSKIYSFKSIIPNRNDILEKQKHLEQLLDRVTNFDNEKWVFIINKERDHASFNSLTEVLDYLLEINA</sequence>
<dbReference type="Proteomes" id="UP000036503">
    <property type="component" value="Unassembled WGS sequence"/>
</dbReference>
<protein>
    <submittedName>
        <fullName evidence="2">Uncharacterized protein</fullName>
    </submittedName>
</protein>
<gene>
    <name evidence="2" type="ORF">AB840_14205</name>
</gene>
<comment type="caution">
    <text evidence="2">The sequence shown here is derived from an EMBL/GenBank/DDBJ whole genome shotgun (WGS) entry which is preliminary data.</text>
</comment>
<keyword evidence="1" id="KW-0175">Coiled coil</keyword>
<organism evidence="2 3">
    <name type="scientific">Megasphaera cerevisiae DSM 20462</name>
    <dbReference type="NCBI Taxonomy" id="1122219"/>
    <lineage>
        <taxon>Bacteria</taxon>
        <taxon>Bacillati</taxon>
        <taxon>Bacillota</taxon>
        <taxon>Negativicutes</taxon>
        <taxon>Veillonellales</taxon>
        <taxon>Veillonellaceae</taxon>
        <taxon>Megasphaera</taxon>
    </lineage>
</organism>
<dbReference type="AlphaFoldDB" id="A0A0J6WS15"/>
<dbReference type="PATRIC" id="fig|1122219.3.peg.3197"/>
<feature type="coiled-coil region" evidence="1">
    <location>
        <begin position="2"/>
        <end position="29"/>
    </location>
</feature>
<proteinExistence type="predicted"/>
<dbReference type="InParanoid" id="A0A0J6WS15"/>
<dbReference type="RefSeq" id="WP_048515504.1">
    <property type="nucleotide sequence ID" value="NZ_FUXD01000067.1"/>
</dbReference>
<evidence type="ECO:0000256" key="1">
    <source>
        <dbReference type="SAM" id="Coils"/>
    </source>
</evidence>
<evidence type="ECO:0000313" key="2">
    <source>
        <dbReference type="EMBL" id="KMO85314.1"/>
    </source>
</evidence>
<keyword evidence="3" id="KW-1185">Reference proteome</keyword>
<accession>A0A0J6WS15</accession>
<name>A0A0J6WS15_9FIRM</name>